<reference evidence="2" key="1">
    <citation type="journal article" date="2023" name="Nat. Plants">
        <title>Single-cell RNA sequencing provides a high-resolution roadmap for understanding the multicellular compartmentation of specialized metabolism.</title>
        <authorList>
            <person name="Sun S."/>
            <person name="Shen X."/>
            <person name="Li Y."/>
            <person name="Li Y."/>
            <person name="Wang S."/>
            <person name="Li R."/>
            <person name="Zhang H."/>
            <person name="Shen G."/>
            <person name="Guo B."/>
            <person name="Wei J."/>
            <person name="Xu J."/>
            <person name="St-Pierre B."/>
            <person name="Chen S."/>
            <person name="Sun C."/>
        </authorList>
    </citation>
    <scope>NUCLEOTIDE SEQUENCE [LARGE SCALE GENOMIC DNA]</scope>
</reference>
<dbReference type="Proteomes" id="UP001060085">
    <property type="component" value="Linkage Group LG06"/>
</dbReference>
<dbReference type="EMBL" id="CM044706">
    <property type="protein sequence ID" value="KAI5657344.1"/>
    <property type="molecule type" value="Genomic_DNA"/>
</dbReference>
<protein>
    <submittedName>
        <fullName evidence="1">Uncharacterized protein</fullName>
    </submittedName>
</protein>
<proteinExistence type="predicted"/>
<comment type="caution">
    <text evidence="1">The sequence shown here is derived from an EMBL/GenBank/DDBJ whole genome shotgun (WGS) entry which is preliminary data.</text>
</comment>
<sequence length="443" mass="49761">MSTSSIFPFLISFLAMLIASEAIVPPDKTFKYINQGNFGEYSTEYLADYRVLDIYTSPFTLCFYNTTPNAFILGLRMGVRRSESLMRWVWDANRGNPVRENATLTFGSNGNLVLADVDGKVAWQTGTANKDVVGLNLLQNGNLVLYDKTGKFIWQSFDHPTDTLLVGQAIRARGPTKLVSRLSFTEPINGPYSFVMEQRHWVMYYQPKNSQNPIIYYKSFEFGNGKGTLANLVFYCEPEYGQNFAFELGFLFNMTNSPSSGTSILTRPKYNSTYSMLRVDMDGNLRIYTYDDNVDWGAWEVTYALFTSEDYYGRESLCKLPKKCGSLGICDDNQCVACPKPQGLLGWDRSCATPPLPPCQAGANSVDFYKVDSGVEHYSSSYNEGNGPMKLIECRTKCSQDCKCLGFFYREESSKCLLVPELGTLIKTSNSSHVGYIKKVRGG</sequence>
<evidence type="ECO:0000313" key="1">
    <source>
        <dbReference type="EMBL" id="KAI5657344.1"/>
    </source>
</evidence>
<gene>
    <name evidence="1" type="ORF">M9H77_26137</name>
</gene>
<evidence type="ECO:0000313" key="2">
    <source>
        <dbReference type="Proteomes" id="UP001060085"/>
    </source>
</evidence>
<organism evidence="1 2">
    <name type="scientific">Catharanthus roseus</name>
    <name type="common">Madagascar periwinkle</name>
    <name type="synonym">Vinca rosea</name>
    <dbReference type="NCBI Taxonomy" id="4058"/>
    <lineage>
        <taxon>Eukaryota</taxon>
        <taxon>Viridiplantae</taxon>
        <taxon>Streptophyta</taxon>
        <taxon>Embryophyta</taxon>
        <taxon>Tracheophyta</taxon>
        <taxon>Spermatophyta</taxon>
        <taxon>Magnoliopsida</taxon>
        <taxon>eudicotyledons</taxon>
        <taxon>Gunneridae</taxon>
        <taxon>Pentapetalae</taxon>
        <taxon>asterids</taxon>
        <taxon>lamiids</taxon>
        <taxon>Gentianales</taxon>
        <taxon>Apocynaceae</taxon>
        <taxon>Rauvolfioideae</taxon>
        <taxon>Vinceae</taxon>
        <taxon>Catharanthinae</taxon>
        <taxon>Catharanthus</taxon>
    </lineage>
</organism>
<name>A0ACC0AAX6_CATRO</name>
<accession>A0ACC0AAX6</accession>
<keyword evidence="2" id="KW-1185">Reference proteome</keyword>